<dbReference type="Proteomes" id="UP000017834">
    <property type="component" value="Unassembled WGS sequence"/>
</dbReference>
<name>A0ABP2ZTT4_ENTCL</name>
<sequence>MPSCGVIDCHHFRVCAVNGEEIFVALNQGKYAGGKRLIMDKESEKDGRAHQHG</sequence>
<dbReference type="EMBL" id="AXOM01000009">
    <property type="protein sequence ID" value="ESS60161.1"/>
    <property type="molecule type" value="Genomic_DNA"/>
</dbReference>
<keyword evidence="2" id="KW-1185">Reference proteome</keyword>
<comment type="caution">
    <text evidence="1">The sequence shown here is derived from an EMBL/GenBank/DDBJ whole genome shotgun (WGS) entry which is preliminary data.</text>
</comment>
<protein>
    <submittedName>
        <fullName evidence="1">Uncharacterized protein</fullName>
    </submittedName>
</protein>
<evidence type="ECO:0000313" key="2">
    <source>
        <dbReference type="Proteomes" id="UP000017834"/>
    </source>
</evidence>
<evidence type="ECO:0000313" key="1">
    <source>
        <dbReference type="EMBL" id="ESS60161.1"/>
    </source>
</evidence>
<proteinExistence type="predicted"/>
<gene>
    <name evidence="1" type="ORF">EDP2_3900</name>
</gene>
<organism evidence="1 2">
    <name type="scientific">Enterobacter cloacae S611</name>
    <dbReference type="NCBI Taxonomy" id="1399146"/>
    <lineage>
        <taxon>Bacteria</taxon>
        <taxon>Pseudomonadati</taxon>
        <taxon>Pseudomonadota</taxon>
        <taxon>Gammaproteobacteria</taxon>
        <taxon>Enterobacterales</taxon>
        <taxon>Enterobacteriaceae</taxon>
        <taxon>Enterobacter</taxon>
        <taxon>Enterobacter cloacae complex</taxon>
    </lineage>
</organism>
<accession>A0ABP2ZTT4</accession>
<reference evidence="1 2" key="1">
    <citation type="journal article" date="2014" name="Genome Announc.">
        <title>Draft Genome Sequence of Enterobacter cloacae Strain S611.</title>
        <authorList>
            <person name="Wang D."/>
            <person name="Han C.S."/>
            <person name="Dichosa A.E."/>
            <person name="Gleasner C.D."/>
            <person name="Johnson S.L."/>
            <person name="Daligault H.E."/>
            <person name="Davenport K.W."/>
            <person name="Li P.E."/>
            <person name="Pierson E.A."/>
            <person name="Pierson L.S.III."/>
        </authorList>
    </citation>
    <scope>NUCLEOTIDE SEQUENCE [LARGE SCALE GENOMIC DNA]</scope>
    <source>
        <strain evidence="1 2">S611</strain>
    </source>
</reference>